<protein>
    <submittedName>
        <fullName evidence="1">Ethylene responsive transcription factor 1b</fullName>
    </submittedName>
</protein>
<evidence type="ECO:0000313" key="2">
    <source>
        <dbReference type="Proteomes" id="UP000236291"/>
    </source>
</evidence>
<dbReference type="Proteomes" id="UP000236291">
    <property type="component" value="Unassembled WGS sequence"/>
</dbReference>
<comment type="caution">
    <text evidence="1">The sequence shown here is derived from an EMBL/GenBank/DDBJ whole genome shotgun (WGS) entry which is preliminary data.</text>
</comment>
<dbReference type="EMBL" id="ASHM01001469">
    <property type="protein sequence ID" value="PNY06731.1"/>
    <property type="molecule type" value="Genomic_DNA"/>
</dbReference>
<reference evidence="1 2" key="1">
    <citation type="journal article" date="2014" name="Am. J. Bot.">
        <title>Genome assembly and annotation for red clover (Trifolium pratense; Fabaceae).</title>
        <authorList>
            <person name="Istvanek J."/>
            <person name="Jaros M."/>
            <person name="Krenek A."/>
            <person name="Repkova J."/>
        </authorList>
    </citation>
    <scope>NUCLEOTIDE SEQUENCE [LARGE SCALE GENOMIC DNA]</scope>
    <source>
        <strain evidence="2">cv. Tatra</strain>
        <tissue evidence="1">Young leaves</tissue>
    </source>
</reference>
<accession>A0A2K3NUN5</accession>
<gene>
    <name evidence="1" type="ORF">L195_g003207</name>
</gene>
<dbReference type="AlphaFoldDB" id="A0A2K3NUN5"/>
<proteinExistence type="predicted"/>
<evidence type="ECO:0000313" key="1">
    <source>
        <dbReference type="EMBL" id="PNY06731.1"/>
    </source>
</evidence>
<name>A0A2K3NUN5_TRIPR</name>
<sequence length="53" mass="5721">RSYREANACADALANIGCDHGPGRRLYDSCPSRMSLLPLANIMGITIPRTTTV</sequence>
<feature type="non-terminal residue" evidence="1">
    <location>
        <position position="1"/>
    </location>
</feature>
<organism evidence="1 2">
    <name type="scientific">Trifolium pratense</name>
    <name type="common">Red clover</name>
    <dbReference type="NCBI Taxonomy" id="57577"/>
    <lineage>
        <taxon>Eukaryota</taxon>
        <taxon>Viridiplantae</taxon>
        <taxon>Streptophyta</taxon>
        <taxon>Embryophyta</taxon>
        <taxon>Tracheophyta</taxon>
        <taxon>Spermatophyta</taxon>
        <taxon>Magnoliopsida</taxon>
        <taxon>eudicotyledons</taxon>
        <taxon>Gunneridae</taxon>
        <taxon>Pentapetalae</taxon>
        <taxon>rosids</taxon>
        <taxon>fabids</taxon>
        <taxon>Fabales</taxon>
        <taxon>Fabaceae</taxon>
        <taxon>Papilionoideae</taxon>
        <taxon>50 kb inversion clade</taxon>
        <taxon>NPAAA clade</taxon>
        <taxon>Hologalegina</taxon>
        <taxon>IRL clade</taxon>
        <taxon>Trifolieae</taxon>
        <taxon>Trifolium</taxon>
    </lineage>
</organism>
<reference evidence="1 2" key="2">
    <citation type="journal article" date="2017" name="Front. Plant Sci.">
        <title>Gene Classification and Mining of Molecular Markers Useful in Red Clover (Trifolium pratense) Breeding.</title>
        <authorList>
            <person name="Istvanek J."/>
            <person name="Dluhosova J."/>
            <person name="Dluhos P."/>
            <person name="Patkova L."/>
            <person name="Nedelnik J."/>
            <person name="Repkova J."/>
        </authorList>
    </citation>
    <scope>NUCLEOTIDE SEQUENCE [LARGE SCALE GENOMIC DNA]</scope>
    <source>
        <strain evidence="2">cv. Tatra</strain>
        <tissue evidence="1">Young leaves</tissue>
    </source>
</reference>